<name>A0A192TJI4_9HYPH</name>
<dbReference type="Gene3D" id="2.60.120.10">
    <property type="entry name" value="Jelly Rolls"/>
    <property type="match status" value="1"/>
</dbReference>
<evidence type="ECO:0000313" key="5">
    <source>
        <dbReference type="Proteomes" id="UP000540266"/>
    </source>
</evidence>
<dbReference type="Proteomes" id="UP000540266">
    <property type="component" value="Plasmid pBS3c"/>
</dbReference>
<evidence type="ECO:0000259" key="1">
    <source>
        <dbReference type="Pfam" id="PF07883"/>
    </source>
</evidence>
<dbReference type="Proteomes" id="UP000078551">
    <property type="component" value="Plasmid pRphaN771c"/>
</dbReference>
<reference evidence="3 5" key="2">
    <citation type="submission" date="2020-11" db="EMBL/GenBank/DDBJ databases">
        <title>Indigenous Rhizobia Nodulating Common beans in Western Kenya.</title>
        <authorList>
            <person name="Wekesa C.S."/>
            <person name="Oelmueller R."/>
            <person name="Furch A.C."/>
        </authorList>
    </citation>
    <scope>NUCLEOTIDE SEQUENCE [LARGE SCALE GENOMIC DNA]</scope>
    <source>
        <strain evidence="5">BS3</strain>
        <strain evidence="3">S3</strain>
        <plasmid evidence="3 5">pBS3c</plasmid>
    </source>
</reference>
<evidence type="ECO:0000313" key="4">
    <source>
        <dbReference type="Proteomes" id="UP000078551"/>
    </source>
</evidence>
<geneLocation type="plasmid" evidence="2 4">
    <name>pRphaN771c</name>
</geneLocation>
<reference evidence="2 4" key="1">
    <citation type="submission" date="2015-11" db="EMBL/GenBank/DDBJ databases">
        <title>The limits of bacterial species coexistence and the symbiotic plasmid transference in sympatric Rhizobium populations.</title>
        <authorList>
            <person name="Perez-Carrascal O.M."/>
            <person name="VanInsberghe D."/>
            <person name="Juarez S."/>
            <person name="Polz M.F."/>
            <person name="Vinuesa P."/>
            <person name="Gonzalez V."/>
        </authorList>
    </citation>
    <scope>NUCLEOTIDE SEQUENCE [LARGE SCALE GENOMIC DNA]</scope>
    <source>
        <strain evidence="2 4">N771</strain>
        <plasmid evidence="2 4">pRphaN771c</plasmid>
    </source>
</reference>
<dbReference type="InterPro" id="IPR014710">
    <property type="entry name" value="RmlC-like_jellyroll"/>
</dbReference>
<dbReference type="InterPro" id="IPR053146">
    <property type="entry name" value="QDO-like"/>
</dbReference>
<evidence type="ECO:0000313" key="3">
    <source>
        <dbReference type="EMBL" id="QPK12064.1"/>
    </source>
</evidence>
<dbReference type="EMBL" id="CP013571">
    <property type="protein sequence ID" value="ANL87776.1"/>
    <property type="molecule type" value="Genomic_DNA"/>
</dbReference>
<dbReference type="PANTHER" id="PTHR36440:SF1">
    <property type="entry name" value="PUTATIVE (AFU_ORTHOLOGUE AFUA_8G07350)-RELATED"/>
    <property type="match status" value="1"/>
</dbReference>
<dbReference type="Pfam" id="PF07883">
    <property type="entry name" value="Cupin_2"/>
    <property type="match status" value="1"/>
</dbReference>
<protein>
    <submittedName>
        <fullName evidence="2">Cupin 2 domain-containing protein</fullName>
    </submittedName>
    <submittedName>
        <fullName evidence="3">Cupin domain-containing protein</fullName>
    </submittedName>
</protein>
<sequence>MGMAYKTQESAEALWVIRDKVQFMGEVPEMGLSVLEVTVPPGSGTPPHKHQSVEIFRVVSGEITFTLFDAAPPTQIVAHAGDVLTLRSYQPHNYVNTGTLPAQMLSIVENPMSRFFRDLGQTEVPPAGPPSNEEIEAVMAACQRHGIEILNI</sequence>
<dbReference type="CDD" id="cd02208">
    <property type="entry name" value="cupin_RmlC-like"/>
    <property type="match status" value="1"/>
</dbReference>
<dbReference type="RefSeq" id="WP_064826245.1">
    <property type="nucleotide sequence ID" value="NZ_CP013534.1"/>
</dbReference>
<geneLocation type="plasmid" evidence="3 5">
    <name>pBS3c</name>
</geneLocation>
<proteinExistence type="predicted"/>
<dbReference type="GeneID" id="45960265"/>
<keyword evidence="4" id="KW-1185">Reference proteome</keyword>
<dbReference type="PANTHER" id="PTHR36440">
    <property type="entry name" value="PUTATIVE (AFU_ORTHOLOGUE AFUA_8G07350)-RELATED"/>
    <property type="match status" value="1"/>
</dbReference>
<gene>
    <name evidence="2" type="ORF">AMC81_PC00301</name>
    <name evidence="3" type="ORF">HER27_025615</name>
</gene>
<dbReference type="AlphaFoldDB" id="A0A192TJI4"/>
<dbReference type="SUPFAM" id="SSF51182">
    <property type="entry name" value="RmlC-like cupins"/>
    <property type="match status" value="1"/>
</dbReference>
<dbReference type="InterPro" id="IPR013096">
    <property type="entry name" value="Cupin_2"/>
</dbReference>
<evidence type="ECO:0000313" key="2">
    <source>
        <dbReference type="EMBL" id="ANL87776.1"/>
    </source>
</evidence>
<accession>A0A192TJI4</accession>
<dbReference type="InterPro" id="IPR011051">
    <property type="entry name" value="RmlC_Cupin_sf"/>
</dbReference>
<feature type="domain" description="Cupin type-2" evidence="1">
    <location>
        <begin position="36"/>
        <end position="108"/>
    </location>
</feature>
<organism evidence="3 5">
    <name type="scientific">Rhizobium phaseoli</name>
    <dbReference type="NCBI Taxonomy" id="396"/>
    <lineage>
        <taxon>Bacteria</taxon>
        <taxon>Pseudomonadati</taxon>
        <taxon>Pseudomonadota</taxon>
        <taxon>Alphaproteobacteria</taxon>
        <taxon>Hyphomicrobiales</taxon>
        <taxon>Rhizobiaceae</taxon>
        <taxon>Rhizobium/Agrobacterium group</taxon>
        <taxon>Rhizobium</taxon>
    </lineage>
</organism>
<keyword evidence="3" id="KW-0614">Plasmid</keyword>
<dbReference type="EMBL" id="CP064934">
    <property type="protein sequence ID" value="QPK12064.1"/>
    <property type="molecule type" value="Genomic_DNA"/>
</dbReference>